<evidence type="ECO:0000256" key="1">
    <source>
        <dbReference type="ARBA" id="ARBA00007169"/>
    </source>
</evidence>
<comment type="similarity">
    <text evidence="1">Belongs to the thioesterase family.</text>
</comment>
<evidence type="ECO:0000313" key="4">
    <source>
        <dbReference type="Ensembl" id="ENSGMOP00000023096.1"/>
    </source>
</evidence>
<dbReference type="SUPFAM" id="SSF53474">
    <property type="entry name" value="alpha/beta-Hydrolases"/>
    <property type="match status" value="2"/>
</dbReference>
<dbReference type="PANTHER" id="PTHR11487:SF0">
    <property type="entry name" value="S-ACYL FATTY ACID SYNTHASE THIOESTERASE, MEDIUM CHAIN"/>
    <property type="match status" value="1"/>
</dbReference>
<evidence type="ECO:0000259" key="3">
    <source>
        <dbReference type="Pfam" id="PF00975"/>
    </source>
</evidence>
<evidence type="ECO:0000256" key="2">
    <source>
        <dbReference type="ARBA" id="ARBA00012480"/>
    </source>
</evidence>
<dbReference type="Proteomes" id="UP000694546">
    <property type="component" value="Chromosome 22"/>
</dbReference>
<feature type="domain" description="Thioesterase" evidence="3">
    <location>
        <begin position="17"/>
        <end position="94"/>
    </location>
</feature>
<dbReference type="InterPro" id="IPR029058">
    <property type="entry name" value="AB_hydrolase_fold"/>
</dbReference>
<dbReference type="GeneTree" id="ENSGT00390000015518"/>
<dbReference type="Pfam" id="PF00975">
    <property type="entry name" value="Thioesterase"/>
    <property type="match status" value="2"/>
</dbReference>
<sequence>MDKVINCFTKKPDAVARLVCFPWAGGGSIHYARWGRVFNDSIEVYSVRLPGRETRAKEKFFQNMQQIVDEIVEALLPALKEKPFAFFGHRYGMNNAQEYKRSAFTLTSDLTPPPPPHLPCPSFGAMTSFAVADSLKRLHGLEPVHLFLSGASAPYSEMRIGAPKRSELTDEEFLQWLSSIGGTPPELLANPEVLKLFLPALKADLHVVENYRCDRPTRPLLSCAVTCFDGKQDVPHDLQAWKEMSSGDFTVRMLDGDHFYLKDSANEKVLIDFITKHLETSEMDYL</sequence>
<keyword evidence="5" id="KW-1185">Reference proteome</keyword>
<evidence type="ECO:0000313" key="5">
    <source>
        <dbReference type="Proteomes" id="UP000694546"/>
    </source>
</evidence>
<dbReference type="PANTHER" id="PTHR11487">
    <property type="entry name" value="THIOESTERASE"/>
    <property type="match status" value="1"/>
</dbReference>
<dbReference type="GO" id="GO:0016297">
    <property type="term" value="F:fatty acyl-[ACP] hydrolase activity"/>
    <property type="evidence" value="ECO:0007669"/>
    <property type="project" value="UniProtKB-EC"/>
</dbReference>
<dbReference type="GO" id="GO:0008610">
    <property type="term" value="P:lipid biosynthetic process"/>
    <property type="evidence" value="ECO:0007669"/>
    <property type="project" value="TreeGrafter"/>
</dbReference>
<name>A0A8C5FAV0_GADMO</name>
<reference evidence="4" key="2">
    <citation type="submission" date="2025-09" db="UniProtKB">
        <authorList>
            <consortium name="Ensembl"/>
        </authorList>
    </citation>
    <scope>IDENTIFICATION</scope>
</reference>
<dbReference type="AlphaFoldDB" id="A0A8C5FAV0"/>
<dbReference type="InterPro" id="IPR001031">
    <property type="entry name" value="Thioesterase"/>
</dbReference>
<dbReference type="EC" id="3.1.2.14" evidence="2"/>
<reference evidence="4" key="1">
    <citation type="submission" date="2025-08" db="UniProtKB">
        <authorList>
            <consortium name="Ensembl"/>
        </authorList>
    </citation>
    <scope>IDENTIFICATION</scope>
</reference>
<proteinExistence type="inferred from homology"/>
<dbReference type="Gene3D" id="3.40.50.1820">
    <property type="entry name" value="alpha/beta hydrolase"/>
    <property type="match status" value="2"/>
</dbReference>
<gene>
    <name evidence="4" type="primary">olah</name>
</gene>
<organism evidence="4 5">
    <name type="scientific">Gadus morhua</name>
    <name type="common">Atlantic cod</name>
    <dbReference type="NCBI Taxonomy" id="8049"/>
    <lineage>
        <taxon>Eukaryota</taxon>
        <taxon>Metazoa</taxon>
        <taxon>Chordata</taxon>
        <taxon>Craniata</taxon>
        <taxon>Vertebrata</taxon>
        <taxon>Euteleostomi</taxon>
        <taxon>Actinopterygii</taxon>
        <taxon>Neopterygii</taxon>
        <taxon>Teleostei</taxon>
        <taxon>Neoteleostei</taxon>
        <taxon>Acanthomorphata</taxon>
        <taxon>Zeiogadaria</taxon>
        <taxon>Gadariae</taxon>
        <taxon>Gadiformes</taxon>
        <taxon>Gadoidei</taxon>
        <taxon>Gadidae</taxon>
        <taxon>Gadus</taxon>
    </lineage>
</organism>
<protein>
    <recommendedName>
        <fullName evidence="2">oleoyl-[acyl-carrier-protein] hydrolase</fullName>
        <ecNumber evidence="2">3.1.2.14</ecNumber>
    </recommendedName>
</protein>
<dbReference type="Ensembl" id="ENSGMOT00000049065.1">
    <property type="protein sequence ID" value="ENSGMOP00000023096.1"/>
    <property type="gene ID" value="ENSGMOG00000000782.2"/>
</dbReference>
<dbReference type="OMA" id="PGHGTNQ"/>
<dbReference type="InterPro" id="IPR012223">
    <property type="entry name" value="TEII"/>
</dbReference>
<accession>A0A8C5FAV0</accession>
<feature type="domain" description="Thioesterase" evidence="3">
    <location>
        <begin position="122"/>
        <end position="275"/>
    </location>
</feature>
<dbReference type="GO" id="GO:0032787">
    <property type="term" value="P:monocarboxylic acid metabolic process"/>
    <property type="evidence" value="ECO:0007669"/>
    <property type="project" value="UniProtKB-ARBA"/>
</dbReference>